<name>A0A3S0JCZ8_9BACT</name>
<accession>A0A3S0JCZ8</accession>
<dbReference type="OrthoDB" id="883587at2"/>
<proteinExistence type="predicted"/>
<reference evidence="2 3" key="1">
    <citation type="submission" date="2018-12" db="EMBL/GenBank/DDBJ databases">
        <title>Hymenobacter gummosus sp. nov., isolated from a spring.</title>
        <authorList>
            <person name="Nie L."/>
        </authorList>
    </citation>
    <scope>NUCLEOTIDE SEQUENCE [LARGE SCALE GENOMIC DNA]</scope>
    <source>
        <strain evidence="2 3">KCTC 52166</strain>
    </source>
</reference>
<feature type="signal peptide" evidence="1">
    <location>
        <begin position="1"/>
        <end position="20"/>
    </location>
</feature>
<dbReference type="AlphaFoldDB" id="A0A3S0JCZ8"/>
<comment type="caution">
    <text evidence="2">The sequence shown here is derived from an EMBL/GenBank/DDBJ whole genome shotgun (WGS) entry which is preliminary data.</text>
</comment>
<dbReference type="Proteomes" id="UP000282184">
    <property type="component" value="Unassembled WGS sequence"/>
</dbReference>
<sequence length="201" mass="22235">MRLRSLAPLCLLATALVASSCDEACDTDNLPQYPLPDAVRGWADPFAPGTEWRFRNAAGRVRTYRVDKRDVGMVGHNSKSSLCPAYYREAADVRISRADSADRAFYSFIMQAPLGSSNYLDASIGWDGGYFALPLIEVETGNATLPTRTIGGRTYQQVLEVQGPAPTNPAVQPRKPVRIFLTKADGIIRFEEYNGSVWERQ</sequence>
<feature type="chain" id="PRO_5018609516" evidence="1">
    <location>
        <begin position="21"/>
        <end position="201"/>
    </location>
</feature>
<gene>
    <name evidence="2" type="ORF">EJV47_15655</name>
</gene>
<evidence type="ECO:0000313" key="2">
    <source>
        <dbReference type="EMBL" id="RTQ48407.1"/>
    </source>
</evidence>
<organism evidence="2 3">
    <name type="scientific">Hymenobacter gummosus</name>
    <dbReference type="NCBI Taxonomy" id="1776032"/>
    <lineage>
        <taxon>Bacteria</taxon>
        <taxon>Pseudomonadati</taxon>
        <taxon>Bacteroidota</taxon>
        <taxon>Cytophagia</taxon>
        <taxon>Cytophagales</taxon>
        <taxon>Hymenobacteraceae</taxon>
        <taxon>Hymenobacter</taxon>
    </lineage>
</organism>
<dbReference type="RefSeq" id="WP_126694113.1">
    <property type="nucleotide sequence ID" value="NZ_RXOF01000009.1"/>
</dbReference>
<evidence type="ECO:0000256" key="1">
    <source>
        <dbReference type="SAM" id="SignalP"/>
    </source>
</evidence>
<protein>
    <submittedName>
        <fullName evidence="2">Uncharacterized protein</fullName>
    </submittedName>
</protein>
<evidence type="ECO:0000313" key="3">
    <source>
        <dbReference type="Proteomes" id="UP000282184"/>
    </source>
</evidence>
<keyword evidence="3" id="KW-1185">Reference proteome</keyword>
<dbReference type="EMBL" id="RXOF01000009">
    <property type="protein sequence ID" value="RTQ48407.1"/>
    <property type="molecule type" value="Genomic_DNA"/>
</dbReference>
<keyword evidence="1" id="KW-0732">Signal</keyword>
<dbReference type="PROSITE" id="PS51257">
    <property type="entry name" value="PROKAR_LIPOPROTEIN"/>
    <property type="match status" value="1"/>
</dbReference>